<evidence type="ECO:0000313" key="2">
    <source>
        <dbReference type="Proteomes" id="UP000254712"/>
    </source>
</evidence>
<evidence type="ECO:0000313" key="1">
    <source>
        <dbReference type="EMBL" id="SUH39876.1"/>
    </source>
</evidence>
<organism evidence="1 2">
    <name type="scientific">Salmonella enterica I</name>
    <dbReference type="NCBI Taxonomy" id="59201"/>
    <lineage>
        <taxon>Bacteria</taxon>
        <taxon>Pseudomonadati</taxon>
        <taxon>Pseudomonadota</taxon>
        <taxon>Gammaproteobacteria</taxon>
        <taxon>Enterobacterales</taxon>
        <taxon>Enterobacteriaceae</taxon>
        <taxon>Salmonella</taxon>
    </lineage>
</organism>
<dbReference type="EMBL" id="UGXT01000002">
    <property type="protein sequence ID" value="SUH39876.1"/>
    <property type="molecule type" value="Genomic_DNA"/>
</dbReference>
<proteinExistence type="predicted"/>
<sequence length="48" mass="5074">MGDAEAAGAFSYLHGLLLAFCCQGTVRLALNTSLGVPLRFTVANKVYL</sequence>
<accession>A0A379X2M8</accession>
<gene>
    <name evidence="1" type="ORF">NCTC8261_06250</name>
</gene>
<name>A0A379X2M8_SALET</name>
<dbReference type="Proteomes" id="UP000254712">
    <property type="component" value="Unassembled WGS sequence"/>
</dbReference>
<protein>
    <submittedName>
        <fullName evidence="1">Uncharacterized protein</fullName>
    </submittedName>
</protein>
<dbReference type="AlphaFoldDB" id="A0A379X2M8"/>
<reference evidence="1 2" key="1">
    <citation type="submission" date="2018-06" db="EMBL/GenBank/DDBJ databases">
        <authorList>
            <consortium name="Pathogen Informatics"/>
            <person name="Doyle S."/>
        </authorList>
    </citation>
    <scope>NUCLEOTIDE SEQUENCE [LARGE SCALE GENOMIC DNA]</scope>
    <source>
        <strain evidence="1 2">NCTC8261</strain>
    </source>
</reference>